<name>A0A0X8JT67_9BACT</name>
<dbReference type="KEGG" id="doa:AXF15_11370"/>
<dbReference type="PANTHER" id="PTHR43311:SF1">
    <property type="entry name" value="GLUTAMYL-Q TRNA(ASP) SYNTHETASE"/>
    <property type="match status" value="1"/>
</dbReference>
<feature type="domain" description="Glutamyl/glutaminyl-tRNA synthetase class Ib catalytic" evidence="9">
    <location>
        <begin position="21"/>
        <end position="292"/>
    </location>
</feature>
<protein>
    <recommendedName>
        <fullName evidence="7">Glutamyl-Q tRNA(Asp) synthetase</fullName>
        <shortName evidence="7">Glu-Q-RSs</shortName>
        <ecNumber evidence="7">6.1.1.-</ecNumber>
    </recommendedName>
</protein>
<comment type="similarity">
    <text evidence="7">Belongs to the class-I aminoacyl-tRNA synthetase family. GluQ subfamily.</text>
</comment>
<evidence type="ECO:0000256" key="6">
    <source>
        <dbReference type="ARBA" id="ARBA00023146"/>
    </source>
</evidence>
<dbReference type="PRINTS" id="PR00987">
    <property type="entry name" value="TRNASYNTHGLU"/>
</dbReference>
<evidence type="ECO:0000256" key="3">
    <source>
        <dbReference type="ARBA" id="ARBA00022741"/>
    </source>
</evidence>
<dbReference type="PROSITE" id="PS00178">
    <property type="entry name" value="AA_TRNA_LIGASE_I"/>
    <property type="match status" value="1"/>
</dbReference>
<feature type="binding site" evidence="7">
    <location>
        <position position="122"/>
    </location>
    <ligand>
        <name>Zn(2+)</name>
        <dbReference type="ChEBI" id="CHEBI:29105"/>
    </ligand>
</feature>
<dbReference type="PANTHER" id="PTHR43311">
    <property type="entry name" value="GLUTAMATE--TRNA LIGASE"/>
    <property type="match status" value="1"/>
</dbReference>
<feature type="binding site" evidence="7">
    <location>
        <position position="147"/>
    </location>
    <ligand>
        <name>Zn(2+)</name>
        <dbReference type="ChEBI" id="CHEBI:29105"/>
    </ligand>
</feature>
<comment type="cofactor">
    <cofactor evidence="7">
        <name>Zn(2+)</name>
        <dbReference type="ChEBI" id="CHEBI:29105"/>
    </cofactor>
    <text evidence="7">Binds 1 zinc ion per subunit.</text>
</comment>
<evidence type="ECO:0000313" key="10">
    <source>
        <dbReference type="EMBL" id="AMD94108.1"/>
    </source>
</evidence>
<keyword evidence="8" id="KW-0648">Protein biosynthesis</keyword>
<dbReference type="GO" id="GO:0005829">
    <property type="term" value="C:cytosol"/>
    <property type="evidence" value="ECO:0007669"/>
    <property type="project" value="TreeGrafter"/>
</dbReference>
<feature type="binding site" evidence="7">
    <location>
        <position position="60"/>
    </location>
    <ligand>
        <name>L-glutamate</name>
        <dbReference type="ChEBI" id="CHEBI:29985"/>
    </ligand>
</feature>
<feature type="binding site" evidence="7">
    <location>
        <position position="143"/>
    </location>
    <ligand>
        <name>Zn(2+)</name>
        <dbReference type="ChEBI" id="CHEBI:29105"/>
    </ligand>
</feature>
<evidence type="ECO:0000256" key="2">
    <source>
        <dbReference type="ARBA" id="ARBA00022723"/>
    </source>
</evidence>
<dbReference type="InterPro" id="IPR049940">
    <property type="entry name" value="GluQ/Sye"/>
</dbReference>
<feature type="binding site" evidence="7">
    <location>
        <begin position="24"/>
        <end position="28"/>
    </location>
    <ligand>
        <name>L-glutamate</name>
        <dbReference type="ChEBI" id="CHEBI:29985"/>
    </ligand>
</feature>
<dbReference type="InterPro" id="IPR014729">
    <property type="entry name" value="Rossmann-like_a/b/a_fold"/>
</dbReference>
<keyword evidence="3 7" id="KW-0547">Nucleotide-binding</keyword>
<evidence type="ECO:0000313" key="11">
    <source>
        <dbReference type="Proteomes" id="UP000063964"/>
    </source>
</evidence>
<evidence type="ECO:0000256" key="4">
    <source>
        <dbReference type="ARBA" id="ARBA00022833"/>
    </source>
</evidence>
<feature type="short sequence motif" description="'HIGH' region" evidence="7">
    <location>
        <begin position="27"/>
        <end position="37"/>
    </location>
</feature>
<feature type="binding site" evidence="7">
    <location>
        <position position="207"/>
    </location>
    <ligand>
        <name>L-glutamate</name>
        <dbReference type="ChEBI" id="CHEBI:29985"/>
    </ligand>
</feature>
<accession>A0A0X8JT67</accession>
<dbReference type="GO" id="GO:0006424">
    <property type="term" value="P:glutamyl-tRNA aminoacylation"/>
    <property type="evidence" value="ECO:0007669"/>
    <property type="project" value="InterPro"/>
</dbReference>
<dbReference type="Gene3D" id="3.40.50.620">
    <property type="entry name" value="HUPs"/>
    <property type="match status" value="1"/>
</dbReference>
<dbReference type="NCBIfam" id="NF004315">
    <property type="entry name" value="PRK05710.1-4"/>
    <property type="match status" value="1"/>
</dbReference>
<dbReference type="GO" id="GO:0004818">
    <property type="term" value="F:glutamate-tRNA ligase activity"/>
    <property type="evidence" value="ECO:0007669"/>
    <property type="project" value="TreeGrafter"/>
</dbReference>
<dbReference type="GO" id="GO:0008270">
    <property type="term" value="F:zinc ion binding"/>
    <property type="evidence" value="ECO:0007669"/>
    <property type="project" value="UniProtKB-UniRule"/>
</dbReference>
<feature type="binding site" evidence="7">
    <location>
        <position position="266"/>
    </location>
    <ligand>
        <name>ATP</name>
        <dbReference type="ChEBI" id="CHEBI:30616"/>
    </ligand>
</feature>
<proteinExistence type="inferred from homology"/>
<dbReference type="HAMAP" id="MF_01428">
    <property type="entry name" value="Glu_Q_tRNA_synth"/>
    <property type="match status" value="1"/>
</dbReference>
<reference evidence="11" key="1">
    <citation type="submission" date="2016-02" db="EMBL/GenBank/DDBJ databases">
        <authorList>
            <person name="Holder M.E."/>
            <person name="Ajami N.J."/>
            <person name="Petrosino J.F."/>
        </authorList>
    </citation>
    <scope>NUCLEOTIDE SEQUENCE [LARGE SCALE GENOMIC DNA]</scope>
    <source>
        <strain evidence="11">DSM 12838</strain>
    </source>
</reference>
<sequence>MSSQRADPSAESSPEALPFRVRGRLAPSPTGHLHLGNAWSFLLCWLAVRAAGGVLVLRMEDIDPDRSRPEYAAEIMRDLDWLGLDWDEGPPGALYTQSTRLERYAEVLGTFMRDGLAYPCYCTRKELKSMASAPHAEDMGPVYPGTCLGLTDAERRLREREGRRACLRLHGGEDTRFTDLARGPAHFGWAECGGDFPLRRSDGVISYQLAAAVDDADQRITLVVRGRDILPSTPRQMLILRLMKAPLPRYAHVPLLLDHEGERLAKRHQALTLKSLREAGIRPEAVTGYLACRAGLLPRPGSLSPLQLVPFFSWDRLPRHDVRLEPDMLPRLRGLRLATAPCAR</sequence>
<dbReference type="Pfam" id="PF00749">
    <property type="entry name" value="tRNA-synt_1c"/>
    <property type="match status" value="1"/>
</dbReference>
<dbReference type="STRING" id="888061.AXF15_11370"/>
<evidence type="ECO:0000256" key="5">
    <source>
        <dbReference type="ARBA" id="ARBA00022840"/>
    </source>
</evidence>
<gene>
    <name evidence="7" type="primary">gluQ</name>
    <name evidence="10" type="ORF">AXF15_11370</name>
</gene>
<evidence type="ECO:0000259" key="9">
    <source>
        <dbReference type="Pfam" id="PF00749"/>
    </source>
</evidence>
<dbReference type="InterPro" id="IPR020058">
    <property type="entry name" value="Glu/Gln-tRNA-synth_Ib_cat-dom"/>
</dbReference>
<feature type="binding site" evidence="7">
    <location>
        <position position="120"/>
    </location>
    <ligand>
        <name>Zn(2+)</name>
        <dbReference type="ChEBI" id="CHEBI:29105"/>
    </ligand>
</feature>
<evidence type="ECO:0000256" key="1">
    <source>
        <dbReference type="ARBA" id="ARBA00022598"/>
    </source>
</evidence>
<dbReference type="EC" id="6.1.1.-" evidence="7"/>
<keyword evidence="1 7" id="KW-0436">Ligase</keyword>
<dbReference type="SUPFAM" id="SSF52374">
    <property type="entry name" value="Nucleotidylyl transferase"/>
    <property type="match status" value="1"/>
</dbReference>
<dbReference type="EMBL" id="CP014230">
    <property type="protein sequence ID" value="AMD94108.1"/>
    <property type="molecule type" value="Genomic_DNA"/>
</dbReference>
<organism evidence="10 11">
    <name type="scientific">Desulfomicrobium orale DSM 12838</name>
    <dbReference type="NCBI Taxonomy" id="888061"/>
    <lineage>
        <taxon>Bacteria</taxon>
        <taxon>Pseudomonadati</taxon>
        <taxon>Thermodesulfobacteriota</taxon>
        <taxon>Desulfovibrionia</taxon>
        <taxon>Desulfovibrionales</taxon>
        <taxon>Desulfomicrobiaceae</taxon>
        <taxon>Desulfomicrobium</taxon>
    </lineage>
</organism>
<feature type="binding site" evidence="7">
    <location>
        <position position="225"/>
    </location>
    <ligand>
        <name>L-glutamate</name>
        <dbReference type="ChEBI" id="CHEBI:29985"/>
    </ligand>
</feature>
<keyword evidence="5 7" id="KW-0067">ATP-binding</keyword>
<evidence type="ECO:0000256" key="8">
    <source>
        <dbReference type="RuleBase" id="RU363037"/>
    </source>
</evidence>
<dbReference type="GO" id="GO:0005524">
    <property type="term" value="F:ATP binding"/>
    <property type="evidence" value="ECO:0007669"/>
    <property type="project" value="UniProtKB-KW"/>
</dbReference>
<comment type="function">
    <text evidence="7">Catalyzes the tRNA-independent activation of glutamate in presence of ATP and the subsequent transfer of glutamate onto a tRNA(Asp). Glutamate is transferred on the 2-amino-5-(4,5-dihydroxy-2-cyclopenten-1-yl) moiety of the queuosine in the wobble position of the QUC anticodon.</text>
</comment>
<keyword evidence="6 7" id="KW-0030">Aminoacyl-tRNA synthetase</keyword>
<feature type="short sequence motif" description="'KMSKS' region" evidence="7">
    <location>
        <begin position="263"/>
        <end position="267"/>
    </location>
</feature>
<keyword evidence="2 7" id="KW-0479">Metal-binding</keyword>
<dbReference type="AlphaFoldDB" id="A0A0X8JT67"/>
<keyword evidence="4 7" id="KW-0862">Zinc</keyword>
<evidence type="ECO:0000256" key="7">
    <source>
        <dbReference type="HAMAP-Rule" id="MF_01428"/>
    </source>
</evidence>
<dbReference type="InterPro" id="IPR000924">
    <property type="entry name" value="Glu/Gln-tRNA-synth"/>
</dbReference>
<keyword evidence="11" id="KW-1185">Reference proteome</keyword>
<dbReference type="InterPro" id="IPR022380">
    <property type="entry name" value="Glu-Q_tRNA(Asp)_Synthase"/>
</dbReference>
<dbReference type="InterPro" id="IPR001412">
    <property type="entry name" value="aa-tRNA-synth_I_CS"/>
</dbReference>
<dbReference type="Proteomes" id="UP000063964">
    <property type="component" value="Chromosome"/>
</dbReference>
<dbReference type="GO" id="GO:0006400">
    <property type="term" value="P:tRNA modification"/>
    <property type="evidence" value="ECO:0007669"/>
    <property type="project" value="InterPro"/>
</dbReference>